<dbReference type="Gramene" id="PRQ23076">
    <property type="protein sequence ID" value="PRQ23076"/>
    <property type="gene ID" value="RchiOBHm_Chr6g0257271"/>
</dbReference>
<dbReference type="Proteomes" id="UP000238479">
    <property type="component" value="Chromosome 6"/>
</dbReference>
<organism evidence="1 2">
    <name type="scientific">Rosa chinensis</name>
    <name type="common">China rose</name>
    <dbReference type="NCBI Taxonomy" id="74649"/>
    <lineage>
        <taxon>Eukaryota</taxon>
        <taxon>Viridiplantae</taxon>
        <taxon>Streptophyta</taxon>
        <taxon>Embryophyta</taxon>
        <taxon>Tracheophyta</taxon>
        <taxon>Spermatophyta</taxon>
        <taxon>Magnoliopsida</taxon>
        <taxon>eudicotyledons</taxon>
        <taxon>Gunneridae</taxon>
        <taxon>Pentapetalae</taxon>
        <taxon>rosids</taxon>
        <taxon>fabids</taxon>
        <taxon>Rosales</taxon>
        <taxon>Rosaceae</taxon>
        <taxon>Rosoideae</taxon>
        <taxon>Rosoideae incertae sedis</taxon>
        <taxon>Rosa</taxon>
    </lineage>
</organism>
<dbReference type="EMBL" id="PDCK01000044">
    <property type="protein sequence ID" value="PRQ23076.1"/>
    <property type="molecule type" value="Genomic_DNA"/>
</dbReference>
<sequence>MLRLCFFPNNKFGSVQSWSLLWFFVSLRLIVREIVDRHRQFGGIKGCCWVLKIFVGKTNINRYGNLLKRSVRSNA</sequence>
<protein>
    <submittedName>
        <fullName evidence="1">Uncharacterized protein</fullName>
    </submittedName>
</protein>
<accession>A0A2P6PME5</accession>
<evidence type="ECO:0000313" key="2">
    <source>
        <dbReference type="Proteomes" id="UP000238479"/>
    </source>
</evidence>
<dbReference type="AlphaFoldDB" id="A0A2P6PME5"/>
<keyword evidence="2" id="KW-1185">Reference proteome</keyword>
<reference evidence="1 2" key="1">
    <citation type="journal article" date="2018" name="Nat. Genet.">
        <title>The Rosa genome provides new insights in the design of modern roses.</title>
        <authorList>
            <person name="Bendahmane M."/>
        </authorList>
    </citation>
    <scope>NUCLEOTIDE SEQUENCE [LARGE SCALE GENOMIC DNA]</scope>
    <source>
        <strain evidence="2">cv. Old Blush</strain>
    </source>
</reference>
<gene>
    <name evidence="1" type="ORF">RchiOBHm_Chr6g0257271</name>
</gene>
<name>A0A2P6PME5_ROSCH</name>
<proteinExistence type="predicted"/>
<comment type="caution">
    <text evidence="1">The sequence shown here is derived from an EMBL/GenBank/DDBJ whole genome shotgun (WGS) entry which is preliminary data.</text>
</comment>
<evidence type="ECO:0000313" key="1">
    <source>
        <dbReference type="EMBL" id="PRQ23076.1"/>
    </source>
</evidence>